<name>A0A1V6CAW7_UNCT6</name>
<dbReference type="GO" id="GO:0015627">
    <property type="term" value="C:type II protein secretion system complex"/>
    <property type="evidence" value="ECO:0007669"/>
    <property type="project" value="InterPro"/>
</dbReference>
<dbReference type="Proteomes" id="UP000485562">
    <property type="component" value="Unassembled WGS sequence"/>
</dbReference>
<dbReference type="Pfam" id="PF07963">
    <property type="entry name" value="N_methyl"/>
    <property type="match status" value="1"/>
</dbReference>
<keyword evidence="2" id="KW-0472">Membrane</keyword>
<dbReference type="NCBIfam" id="TIGR02532">
    <property type="entry name" value="IV_pilin_GFxxxE"/>
    <property type="match status" value="1"/>
</dbReference>
<evidence type="ECO:0000313" key="4">
    <source>
        <dbReference type="EMBL" id="OQB74020.1"/>
    </source>
</evidence>
<sequence length="231" mass="25885">MKENKEKGQKDSRWFMKRNGFTLIELLVVIAIIAILASMLLPALGKAREKARQVTCLSNLKQISLACKMYEEDNNGYRIPGNAGGLCWQAYLYDAGYLKNWLIFKCPSDTRKIEFSRSTRNVSYKMSTGSGWDTYYGYAYGSDGTCDAENTIFIFEEPGVTGGGWGDPGYDHPAYWRTYVTNNICKTHNGWVNIIFIDLHVGSKPVTELLNAIPPSATIWGAGIWTMSAND</sequence>
<dbReference type="AlphaFoldDB" id="A0A1V6CAW7"/>
<comment type="caution">
    <text evidence="4">The sequence shown here is derived from an EMBL/GenBank/DDBJ whole genome shotgun (WGS) entry which is preliminary data.</text>
</comment>
<keyword evidence="2" id="KW-0812">Transmembrane</keyword>
<dbReference type="PANTHER" id="PTHR30093">
    <property type="entry name" value="GENERAL SECRETION PATHWAY PROTEIN G"/>
    <property type="match status" value="1"/>
</dbReference>
<organism evidence="4">
    <name type="scientific">candidate division TA06 bacterium ADurb.Bin131</name>
    <dbReference type="NCBI Taxonomy" id="1852827"/>
    <lineage>
        <taxon>Bacteria</taxon>
        <taxon>Bacteria division TA06</taxon>
    </lineage>
</organism>
<evidence type="ECO:0000256" key="2">
    <source>
        <dbReference type="SAM" id="Phobius"/>
    </source>
</evidence>
<keyword evidence="1" id="KW-0488">Methylation</keyword>
<dbReference type="GO" id="GO:0015628">
    <property type="term" value="P:protein secretion by the type II secretion system"/>
    <property type="evidence" value="ECO:0007669"/>
    <property type="project" value="InterPro"/>
</dbReference>
<dbReference type="EMBL" id="MWDQ01000053">
    <property type="protein sequence ID" value="OQB74020.1"/>
    <property type="molecule type" value="Genomic_DNA"/>
</dbReference>
<reference evidence="4" key="1">
    <citation type="submission" date="2017-02" db="EMBL/GenBank/DDBJ databases">
        <title>Delving into the versatile metabolic prowess of the omnipresent phylum Bacteroidetes.</title>
        <authorList>
            <person name="Nobu M.K."/>
            <person name="Mei R."/>
            <person name="Narihiro T."/>
            <person name="Kuroda K."/>
            <person name="Liu W.-T."/>
        </authorList>
    </citation>
    <scope>NUCLEOTIDE SEQUENCE</scope>
    <source>
        <strain evidence="4">ADurb.Bin131</strain>
    </source>
</reference>
<feature type="domain" description="DUF1559" evidence="3">
    <location>
        <begin position="46"/>
        <end position="76"/>
    </location>
</feature>
<keyword evidence="2" id="KW-1133">Transmembrane helix</keyword>
<dbReference type="InterPro" id="IPR045584">
    <property type="entry name" value="Pilin-like"/>
</dbReference>
<dbReference type="InterPro" id="IPR000983">
    <property type="entry name" value="Bac_GSPG_pilin"/>
</dbReference>
<proteinExistence type="predicted"/>
<dbReference type="Gene3D" id="3.30.700.10">
    <property type="entry name" value="Glycoprotein, Type 4 Pilin"/>
    <property type="match status" value="1"/>
</dbReference>
<evidence type="ECO:0000256" key="1">
    <source>
        <dbReference type="ARBA" id="ARBA00022481"/>
    </source>
</evidence>
<dbReference type="InterPro" id="IPR011453">
    <property type="entry name" value="DUF1559"/>
</dbReference>
<gene>
    <name evidence="4" type="primary">pulG_3</name>
    <name evidence="4" type="ORF">BWX89_00673</name>
</gene>
<protein>
    <submittedName>
        <fullName evidence="4">Type II secretion system protein G</fullName>
    </submittedName>
</protein>
<evidence type="ECO:0000259" key="3">
    <source>
        <dbReference type="Pfam" id="PF07596"/>
    </source>
</evidence>
<accession>A0A1V6CAW7</accession>
<feature type="transmembrane region" description="Helical" evidence="2">
    <location>
        <begin position="21"/>
        <end position="44"/>
    </location>
</feature>
<dbReference type="PRINTS" id="PR00813">
    <property type="entry name" value="BCTERIALGSPG"/>
</dbReference>
<dbReference type="InterPro" id="IPR012902">
    <property type="entry name" value="N_methyl_site"/>
</dbReference>
<dbReference type="SUPFAM" id="SSF54523">
    <property type="entry name" value="Pili subunits"/>
    <property type="match status" value="1"/>
</dbReference>
<dbReference type="Pfam" id="PF07596">
    <property type="entry name" value="SBP_bac_10"/>
    <property type="match status" value="1"/>
</dbReference>